<dbReference type="EMBL" id="CAJNOQ010033651">
    <property type="protein sequence ID" value="CAF1590954.1"/>
    <property type="molecule type" value="Genomic_DNA"/>
</dbReference>
<feature type="compositionally biased region" description="Basic residues" evidence="2">
    <location>
        <begin position="182"/>
        <end position="196"/>
    </location>
</feature>
<reference evidence="3" key="1">
    <citation type="submission" date="2021-02" db="EMBL/GenBank/DDBJ databases">
        <authorList>
            <person name="Nowell W R."/>
        </authorList>
    </citation>
    <scope>NUCLEOTIDE SEQUENCE</scope>
</reference>
<accession>A0A816A4G2</accession>
<feature type="non-terminal residue" evidence="3">
    <location>
        <position position="263"/>
    </location>
</feature>
<feature type="region of interest" description="Disordered" evidence="2">
    <location>
        <begin position="173"/>
        <end position="242"/>
    </location>
</feature>
<organism evidence="3 5">
    <name type="scientific">Didymodactylos carnosus</name>
    <dbReference type="NCBI Taxonomy" id="1234261"/>
    <lineage>
        <taxon>Eukaryota</taxon>
        <taxon>Metazoa</taxon>
        <taxon>Spiralia</taxon>
        <taxon>Gnathifera</taxon>
        <taxon>Rotifera</taxon>
        <taxon>Eurotatoria</taxon>
        <taxon>Bdelloidea</taxon>
        <taxon>Philodinida</taxon>
        <taxon>Philodinidae</taxon>
        <taxon>Didymodactylos</taxon>
    </lineage>
</organism>
<dbReference type="EMBL" id="CAJOBC010099817">
    <property type="protein sequence ID" value="CAF4463098.1"/>
    <property type="molecule type" value="Genomic_DNA"/>
</dbReference>
<dbReference type="Proteomes" id="UP000663829">
    <property type="component" value="Unassembled WGS sequence"/>
</dbReference>
<comment type="caution">
    <text evidence="3">The sequence shown here is derived from an EMBL/GenBank/DDBJ whole genome shotgun (WGS) entry which is preliminary data.</text>
</comment>
<protein>
    <submittedName>
        <fullName evidence="3">Uncharacterized protein</fullName>
    </submittedName>
</protein>
<gene>
    <name evidence="3" type="ORF">GPM918_LOCUS41752</name>
    <name evidence="4" type="ORF">SRO942_LOCUS42862</name>
</gene>
<feature type="non-terminal residue" evidence="3">
    <location>
        <position position="1"/>
    </location>
</feature>
<keyword evidence="1" id="KW-0175">Coiled coil</keyword>
<sequence length="263" mass="30538">TKRKKQEFVDKITKVQRQINDKTKSRNITILAVKESQKEQQQQMSEHHTEITNIEEDIYEKGCRLETLQAENERFQQTIDYMENQIELFNRFTEQSTADMQTLDDTNVDLLGKLEDGWVSDRKLENAFAQKDLEYIEHLTNLLKLTEKRKDKIGTVVHRLVGELQHLKYYLEGMSSPEPRPPRSHSARKGSFRRRSISNERVRSAGTPAPLADIISKRQRASSANRAKSVSSATSPYPTHTFELDGDVQRRVTIFVEDNFDVK</sequence>
<evidence type="ECO:0000256" key="1">
    <source>
        <dbReference type="SAM" id="Coils"/>
    </source>
</evidence>
<dbReference type="Proteomes" id="UP000681722">
    <property type="component" value="Unassembled WGS sequence"/>
</dbReference>
<feature type="compositionally biased region" description="Polar residues" evidence="2">
    <location>
        <begin position="221"/>
        <end position="238"/>
    </location>
</feature>
<evidence type="ECO:0000313" key="5">
    <source>
        <dbReference type="Proteomes" id="UP000663829"/>
    </source>
</evidence>
<dbReference type="InterPro" id="IPR038834">
    <property type="entry name" value="CCDC175"/>
</dbReference>
<evidence type="ECO:0000313" key="3">
    <source>
        <dbReference type="EMBL" id="CAF1590954.1"/>
    </source>
</evidence>
<dbReference type="AlphaFoldDB" id="A0A816A4G2"/>
<evidence type="ECO:0000256" key="2">
    <source>
        <dbReference type="SAM" id="MobiDB-lite"/>
    </source>
</evidence>
<name>A0A816A4G2_9BILA</name>
<keyword evidence="5" id="KW-1185">Reference proteome</keyword>
<proteinExistence type="predicted"/>
<dbReference type="PANTHER" id="PTHR35347:SF1">
    <property type="entry name" value="COILED-COIL DOMAIN-CONTAINING PROTEIN 175"/>
    <property type="match status" value="1"/>
</dbReference>
<dbReference type="PANTHER" id="PTHR35347">
    <property type="entry name" value="COILED-COIL DOMAIN-CONTAINING PROTEIN 175"/>
    <property type="match status" value="1"/>
</dbReference>
<feature type="coiled-coil region" evidence="1">
    <location>
        <begin position="37"/>
        <end position="85"/>
    </location>
</feature>
<evidence type="ECO:0000313" key="4">
    <source>
        <dbReference type="EMBL" id="CAF4463098.1"/>
    </source>
</evidence>